<evidence type="ECO:0000313" key="15">
    <source>
        <dbReference type="EMBL" id="QBK89180.1"/>
    </source>
</evidence>
<dbReference type="InterPro" id="IPR015712">
    <property type="entry name" value="DNA-dir_RNA_pol_su2"/>
</dbReference>
<dbReference type="InterPro" id="IPR007647">
    <property type="entry name" value="RNA_pol_Rpb2_5"/>
</dbReference>
<protein>
    <recommendedName>
        <fullName evidence="2">DNA-directed RNA polymerase</fullName>
        <ecNumber evidence="2">2.7.7.6</ecNumber>
    </recommendedName>
</protein>
<dbReference type="Gene3D" id="2.40.50.150">
    <property type="match status" value="1"/>
</dbReference>
<dbReference type="Pfam" id="PF04565">
    <property type="entry name" value="RNA_pol_Rpb2_3"/>
    <property type="match status" value="1"/>
</dbReference>
<keyword evidence="4" id="KW-0808">Transferase</keyword>
<dbReference type="Pfam" id="PF14528">
    <property type="entry name" value="LAGLIDADG_3"/>
    <property type="match status" value="1"/>
</dbReference>
<dbReference type="GO" id="GO:0008270">
    <property type="term" value="F:zinc ion binding"/>
    <property type="evidence" value="ECO:0007669"/>
    <property type="project" value="UniProtKB-KW"/>
</dbReference>
<dbReference type="Pfam" id="PF04566">
    <property type="entry name" value="RNA_pol_Rpb2_4"/>
    <property type="match status" value="1"/>
</dbReference>
<gene>
    <name evidence="15" type="ORF">LCMiAC02_02740</name>
</gene>
<dbReference type="EMBL" id="MK500408">
    <property type="protein sequence ID" value="QBK89180.1"/>
    <property type="molecule type" value="Genomic_DNA"/>
</dbReference>
<dbReference type="Gene3D" id="2.40.270.10">
    <property type="entry name" value="DNA-directed RNA polymerase, subunit 2, domain 6"/>
    <property type="match status" value="1"/>
</dbReference>
<evidence type="ECO:0000256" key="8">
    <source>
        <dbReference type="ARBA" id="ARBA00022813"/>
    </source>
</evidence>
<evidence type="ECO:0000259" key="14">
    <source>
        <dbReference type="PROSITE" id="PS50819"/>
    </source>
</evidence>
<keyword evidence="7" id="KW-0863">Zinc-finger</keyword>
<dbReference type="Gene3D" id="3.90.1800.10">
    <property type="entry name" value="RNA polymerase alpha subunit dimerisation domain"/>
    <property type="match status" value="1"/>
</dbReference>
<evidence type="ECO:0000256" key="2">
    <source>
        <dbReference type="ARBA" id="ARBA00012418"/>
    </source>
</evidence>
<dbReference type="PROSITE" id="PS50817">
    <property type="entry name" value="INTEIN_N_TER"/>
    <property type="match status" value="1"/>
</dbReference>
<dbReference type="InterPro" id="IPR007641">
    <property type="entry name" value="RNA_pol_Rpb2_7"/>
</dbReference>
<dbReference type="Pfam" id="PF04567">
    <property type="entry name" value="RNA_pol_Rpb2_5"/>
    <property type="match status" value="1"/>
</dbReference>
<dbReference type="InterPro" id="IPR004042">
    <property type="entry name" value="Intein_endonuc_central"/>
</dbReference>
<keyword evidence="5" id="KW-0548">Nucleotidyltransferase</keyword>
<comment type="catalytic activity">
    <reaction evidence="12">
        <text>RNA(n) + a ribonucleoside 5'-triphosphate = RNA(n+1) + diphosphate</text>
        <dbReference type="Rhea" id="RHEA:21248"/>
        <dbReference type="Rhea" id="RHEA-COMP:14527"/>
        <dbReference type="Rhea" id="RHEA-COMP:17342"/>
        <dbReference type="ChEBI" id="CHEBI:33019"/>
        <dbReference type="ChEBI" id="CHEBI:61557"/>
        <dbReference type="ChEBI" id="CHEBI:140395"/>
        <dbReference type="EC" id="2.7.7.6"/>
    </reaction>
</comment>
<dbReference type="SUPFAM" id="SSF51294">
    <property type="entry name" value="Hedgehog/intein (Hint) domain"/>
    <property type="match status" value="1"/>
</dbReference>
<comment type="similarity">
    <text evidence="1">Belongs to the RNA polymerase beta chain family.</text>
</comment>
<dbReference type="GO" id="GO:0004519">
    <property type="term" value="F:endonuclease activity"/>
    <property type="evidence" value="ECO:0007669"/>
    <property type="project" value="InterPro"/>
</dbReference>
<keyword evidence="8" id="KW-0068">Autocatalytic cleavage</keyword>
<dbReference type="GO" id="GO:0032549">
    <property type="term" value="F:ribonucleoside binding"/>
    <property type="evidence" value="ECO:0007669"/>
    <property type="project" value="InterPro"/>
</dbReference>
<evidence type="ECO:0000256" key="11">
    <source>
        <dbReference type="ARBA" id="ARBA00023163"/>
    </source>
</evidence>
<dbReference type="Gene3D" id="3.90.1070.20">
    <property type="match status" value="1"/>
</dbReference>
<dbReference type="Pfam" id="PF04563">
    <property type="entry name" value="RNA_pol_Rpb2_1"/>
    <property type="match status" value="1"/>
</dbReference>
<dbReference type="Pfam" id="PF04560">
    <property type="entry name" value="RNA_pol_Rpb2_7"/>
    <property type="match status" value="1"/>
</dbReference>
<evidence type="ECO:0000256" key="5">
    <source>
        <dbReference type="ARBA" id="ARBA00022695"/>
    </source>
</evidence>
<accession>A0A481Z1S9</accession>
<sequence>MMDMDKKYKKNRGTEVIDPKTLFFKPDYQSGGDDNNDLNVDDVFKLTDLYFKRKYILYSHHQNSFDKFIEDNIRSYLLEGENKFFEKIDRNNIYRHKFVYSDIKIKPPTIETTDEIMFPQDARVRNLTYSSKIIATVRQIQEIEDINTNKITVRPIGNPYYNYNIATIPIMVRSKYCSLNIKKGRDKRECPYDPGGYFIINGQEKVVMSLEGMIHNKPIVLTKKESNVIIHKVMIKSKFLDKPTKITQTITIILKKNNRMNILVPILHEISVFILIKALGVETDKDIINMIVYNENDYDMINLVRKSLDKSTIENSDIKIINKEQAINYLITKIKVLKRYSATDEKIKNTQKRIHLDLLLREKFMPHMDKSTRHKAYYLGYMINRLLNCVLKRIKVDRRDDYINKRIDTPGKLLFELYMQFHRKMINNCRKFFGRRNNDDRMPHNVINQIKPNIIEQGLKNALLTGVWGNNKRKGVAQMLQRYSYVQTMASLRRVNSPTVDASTNKLTAPRHADGNQAGFLSFAETPEGVNVGLVKHLALTATITVMLSSQISIIKNFLNDKLIDTLDVKYGKINKYFKVFLNGEWMGLAKNHDKLFKMLKEMKFSGTIDKYTSITYVIRPEMDLNEIRINCDGGRLIRPVLRVENNTVMLNKDHINAISLDRPGGVAMVNSWDELITKYPRCIEYIDSDESYSAHIATYPYKVREMKNKMIKSIKLASKLNIKDNYSVINRYDDKMYVKYTHSEIHPSLILGIVTANIPYLNSNQGPRNMFQFSQARQAQGLYISNYRHRLDISYMLFRPEKPLVTTRAMKYIHTDILTAIQNVIVAVMCYTGYNQEDSVIFNQSAIDRGLFRSVTYKKVISSIKKNQSTSDDDIFMKPDRSKVIGMGSGSYDKLNEKGYVPEETVVVKGDILIGLVSPIQPIENTNKSLKDNSSVYKAGVPGTVDKVWTGIYNQDGYEMRKMRIRSERKPMIGDKFCCYSPSHDVLTEKGWKNITKITKEDRVASLVNGNTLKYVNPLEIQKYDYKGKMYVVKSKQVSLKVTPNHRMYVSTRTGKYKIELAEKIYGKRRKYLKNVENVIIDTENIPRELKINEEGQVEKFIIFNKNDKIVHEFDIDSWLMLFGIWIAEGGLGERSVVIAAHKDRVKEALKKCCKNMKLKISKSKDHKEAPTNNIYSIHNTNIAKCLKPMKGSLNKYLPDWVWCLSMEQCKILLNGLMLGDGHVMKGTVTMRYDTSSIKLRNDVQKLALHCGYSANWYLKYPAGRKTVVKTRYGKKLKKWETIISTADAYRLTIVSKQNKPLVNKNIKLNGDNRLDKWVDYDGQVYCCTVPGDGIIYIRRNGLSVWCGQSRHGQKGTIGLILPEVDMPFTKDGMRPDMIMNPNAFPSRMTFAQFIECIGGKVAAMLGIEVDGTPFNNVDVRSLQDTLEELGFNGDGTEEMYNGMTGKKIKSKIFIGPLSYQRLKHQVADKLHSRSRGPRQLLTRQAPEGRARDGGLRFGEMERDCIISHGMSRFLKERLLETADLYTTYICGICGLIAQRLLKKDNKPYPTSKDIWFCPKCKNYTNIHKVRIPYAFKLFVQEMMSMEIAPRMRVKESKYD</sequence>
<dbReference type="GO" id="GO:0016539">
    <property type="term" value="P:intein-mediated protein splicing"/>
    <property type="evidence" value="ECO:0007669"/>
    <property type="project" value="InterPro"/>
</dbReference>
<feature type="region of interest" description="Disordered" evidence="13">
    <location>
        <begin position="1476"/>
        <end position="1495"/>
    </location>
</feature>
<dbReference type="InterPro" id="IPR027434">
    <property type="entry name" value="Homing_endonucl"/>
</dbReference>
<dbReference type="Gene3D" id="3.10.28.10">
    <property type="entry name" value="Homing endonucleases"/>
    <property type="match status" value="1"/>
</dbReference>
<dbReference type="InterPro" id="IPR036844">
    <property type="entry name" value="Hint_dom_sf"/>
</dbReference>
<evidence type="ECO:0000256" key="9">
    <source>
        <dbReference type="ARBA" id="ARBA00022833"/>
    </source>
</evidence>
<dbReference type="GO" id="GO:0003677">
    <property type="term" value="F:DNA binding"/>
    <property type="evidence" value="ECO:0007669"/>
    <property type="project" value="InterPro"/>
</dbReference>
<keyword evidence="6" id="KW-0479">Metal-binding</keyword>
<organism evidence="15">
    <name type="scientific">Mimivirus LCMiAC02</name>
    <dbReference type="NCBI Taxonomy" id="2506609"/>
    <lineage>
        <taxon>Viruses</taxon>
        <taxon>Varidnaviria</taxon>
        <taxon>Bamfordvirae</taxon>
        <taxon>Nucleocytoviricota</taxon>
        <taxon>Megaviricetes</taxon>
        <taxon>Imitervirales</taxon>
        <taxon>Mimiviridae</taxon>
        <taxon>Klosneuvirinae</taxon>
    </lineage>
</organism>
<evidence type="ECO:0000256" key="10">
    <source>
        <dbReference type="ARBA" id="ARBA00023000"/>
    </source>
</evidence>
<dbReference type="InterPro" id="IPR014724">
    <property type="entry name" value="RNA_pol_RPB2_OB-fold"/>
</dbReference>
<dbReference type="GO" id="GO:0000428">
    <property type="term" value="C:DNA-directed RNA polymerase complex"/>
    <property type="evidence" value="ECO:0007669"/>
    <property type="project" value="UniProtKB-KW"/>
</dbReference>
<dbReference type="InterPro" id="IPR037033">
    <property type="entry name" value="DNA-dir_RNAP_su2_hyb_sf"/>
</dbReference>
<dbReference type="Gene3D" id="2.170.16.10">
    <property type="entry name" value="Hedgehog/Intein (Hint) domain"/>
    <property type="match status" value="1"/>
</dbReference>
<dbReference type="InterPro" id="IPR007646">
    <property type="entry name" value="RNA_pol_Rpb2_4"/>
</dbReference>
<reference evidence="15" key="1">
    <citation type="journal article" date="2019" name="MBio">
        <title>Virus Genomes from Deep Sea Sediments Expand the Ocean Megavirome and Support Independent Origins of Viral Gigantism.</title>
        <authorList>
            <person name="Backstrom D."/>
            <person name="Yutin N."/>
            <person name="Jorgensen S.L."/>
            <person name="Dharamshi J."/>
            <person name="Homa F."/>
            <person name="Zaremba-Niedwiedzka K."/>
            <person name="Spang A."/>
            <person name="Wolf Y.I."/>
            <person name="Koonin E.V."/>
            <person name="Ettema T.J."/>
        </authorList>
    </citation>
    <scope>NUCLEOTIDE SEQUENCE</scope>
</reference>
<evidence type="ECO:0000256" key="6">
    <source>
        <dbReference type="ARBA" id="ARBA00022723"/>
    </source>
</evidence>
<dbReference type="InterPro" id="IPR003587">
    <property type="entry name" value="Hint_dom_N"/>
</dbReference>
<dbReference type="InterPro" id="IPR007644">
    <property type="entry name" value="RNA_pol_bsu_protrusion"/>
</dbReference>
<dbReference type="GO" id="GO:0006351">
    <property type="term" value="P:DNA-templated transcription"/>
    <property type="evidence" value="ECO:0007669"/>
    <property type="project" value="InterPro"/>
</dbReference>
<keyword evidence="3 15" id="KW-0240">DNA-directed RNA polymerase</keyword>
<dbReference type="PANTHER" id="PTHR20856">
    <property type="entry name" value="DNA-DIRECTED RNA POLYMERASE I SUBUNIT 2"/>
    <property type="match status" value="1"/>
</dbReference>
<evidence type="ECO:0000256" key="13">
    <source>
        <dbReference type="SAM" id="MobiDB-lite"/>
    </source>
</evidence>
<dbReference type="PROSITE" id="PS50819">
    <property type="entry name" value="INTEIN_ENDONUCLEASE"/>
    <property type="match status" value="1"/>
</dbReference>
<dbReference type="SMART" id="SM00306">
    <property type="entry name" value="HintN"/>
    <property type="match status" value="1"/>
</dbReference>
<keyword evidence="11" id="KW-0804">Transcription</keyword>
<dbReference type="GO" id="GO:0003899">
    <property type="term" value="F:DNA-directed RNA polymerase activity"/>
    <property type="evidence" value="ECO:0007669"/>
    <property type="project" value="UniProtKB-EC"/>
</dbReference>
<evidence type="ECO:0000256" key="12">
    <source>
        <dbReference type="ARBA" id="ARBA00048552"/>
    </source>
</evidence>
<dbReference type="Gene3D" id="3.90.1100.10">
    <property type="match status" value="2"/>
</dbReference>
<dbReference type="SUPFAM" id="SSF55608">
    <property type="entry name" value="Homing endonucleases"/>
    <property type="match status" value="1"/>
</dbReference>
<keyword evidence="9" id="KW-0862">Zinc</keyword>
<evidence type="ECO:0000256" key="4">
    <source>
        <dbReference type="ARBA" id="ARBA00022679"/>
    </source>
</evidence>
<evidence type="ECO:0000256" key="1">
    <source>
        <dbReference type="ARBA" id="ARBA00006835"/>
    </source>
</evidence>
<dbReference type="InterPro" id="IPR007645">
    <property type="entry name" value="RNA_pol_Rpb2_3"/>
</dbReference>
<dbReference type="InterPro" id="IPR006141">
    <property type="entry name" value="Intein_N"/>
</dbReference>
<dbReference type="InterPro" id="IPR007642">
    <property type="entry name" value="RNA_pol_Rpb2_2"/>
</dbReference>
<dbReference type="InterPro" id="IPR007120">
    <property type="entry name" value="DNA-dir_RNAP_su2_dom"/>
</dbReference>
<evidence type="ECO:0000256" key="7">
    <source>
        <dbReference type="ARBA" id="ARBA00022771"/>
    </source>
</evidence>
<dbReference type="EC" id="2.7.7.6" evidence="2"/>
<dbReference type="CDD" id="cd00081">
    <property type="entry name" value="Hint"/>
    <property type="match status" value="1"/>
</dbReference>
<proteinExistence type="inferred from homology"/>
<dbReference type="InterPro" id="IPR004860">
    <property type="entry name" value="LAGLIDADG_dom"/>
</dbReference>
<dbReference type="Pfam" id="PF00562">
    <property type="entry name" value="RNA_pol_Rpb2_6"/>
    <property type="match status" value="2"/>
</dbReference>
<feature type="domain" description="DOD-type homing endonuclease" evidence="14">
    <location>
        <begin position="1123"/>
        <end position="1254"/>
    </location>
</feature>
<dbReference type="Pfam" id="PF04561">
    <property type="entry name" value="RNA_pol_Rpb2_2"/>
    <property type="match status" value="1"/>
</dbReference>
<keyword evidence="10" id="KW-0651">Protein splicing</keyword>
<name>A0A481Z1S9_9VIRU</name>
<dbReference type="SUPFAM" id="SSF64484">
    <property type="entry name" value="beta and beta-prime subunits of DNA dependent RNA-polymerase"/>
    <property type="match status" value="2"/>
</dbReference>
<evidence type="ECO:0000256" key="3">
    <source>
        <dbReference type="ARBA" id="ARBA00022478"/>
    </source>
</evidence>